<dbReference type="InterPro" id="IPR036397">
    <property type="entry name" value="RNaseH_sf"/>
</dbReference>
<dbReference type="GO" id="GO:0003676">
    <property type="term" value="F:nucleic acid binding"/>
    <property type="evidence" value="ECO:0007669"/>
    <property type="project" value="InterPro"/>
</dbReference>
<evidence type="ECO:0008006" key="3">
    <source>
        <dbReference type="Google" id="ProtNLM"/>
    </source>
</evidence>
<gene>
    <name evidence="1" type="ORF">CR513_16308</name>
</gene>
<name>A0A371HCJ2_MUCPR</name>
<dbReference type="EMBL" id="QJKJ01002977">
    <property type="protein sequence ID" value="RDY00498.1"/>
    <property type="molecule type" value="Genomic_DNA"/>
</dbReference>
<dbReference type="Gene3D" id="3.30.420.10">
    <property type="entry name" value="Ribonuclease H-like superfamily/Ribonuclease H"/>
    <property type="match status" value="1"/>
</dbReference>
<dbReference type="InterPro" id="IPR052160">
    <property type="entry name" value="Gypsy_RT_Integrase-like"/>
</dbReference>
<accession>A0A371HCJ2</accession>
<protein>
    <recommendedName>
        <fullName evidence="3">Integrase catalytic domain-containing protein</fullName>
    </recommendedName>
</protein>
<dbReference type="InterPro" id="IPR012337">
    <property type="entry name" value="RNaseH-like_sf"/>
</dbReference>
<feature type="non-terminal residue" evidence="1">
    <location>
        <position position="1"/>
    </location>
</feature>
<sequence>MTISRRHEMPQHLILFYEVFDVWGINFLRPFPMSYGNSYILLVVDMYRDGWRPKPPKLTMAKFGVLRVLISNQGSHFCNRAMATILGKYGVVHRVATTYHSKPMAKLKYSIGKLRNYCKRW</sequence>
<organism evidence="1 2">
    <name type="scientific">Mucuna pruriens</name>
    <name type="common">Velvet bean</name>
    <name type="synonym">Dolichos pruriens</name>
    <dbReference type="NCBI Taxonomy" id="157652"/>
    <lineage>
        <taxon>Eukaryota</taxon>
        <taxon>Viridiplantae</taxon>
        <taxon>Streptophyta</taxon>
        <taxon>Embryophyta</taxon>
        <taxon>Tracheophyta</taxon>
        <taxon>Spermatophyta</taxon>
        <taxon>Magnoliopsida</taxon>
        <taxon>eudicotyledons</taxon>
        <taxon>Gunneridae</taxon>
        <taxon>Pentapetalae</taxon>
        <taxon>rosids</taxon>
        <taxon>fabids</taxon>
        <taxon>Fabales</taxon>
        <taxon>Fabaceae</taxon>
        <taxon>Papilionoideae</taxon>
        <taxon>50 kb inversion clade</taxon>
        <taxon>NPAAA clade</taxon>
        <taxon>indigoferoid/millettioid clade</taxon>
        <taxon>Phaseoleae</taxon>
        <taxon>Mucuna</taxon>
    </lineage>
</organism>
<keyword evidence="2" id="KW-1185">Reference proteome</keyword>
<comment type="caution">
    <text evidence="1">The sequence shown here is derived from an EMBL/GenBank/DDBJ whole genome shotgun (WGS) entry which is preliminary data.</text>
</comment>
<evidence type="ECO:0000313" key="1">
    <source>
        <dbReference type="EMBL" id="RDY00498.1"/>
    </source>
</evidence>
<dbReference type="SUPFAM" id="SSF53098">
    <property type="entry name" value="Ribonuclease H-like"/>
    <property type="match status" value="1"/>
</dbReference>
<reference evidence="1" key="1">
    <citation type="submission" date="2018-05" db="EMBL/GenBank/DDBJ databases">
        <title>Draft genome of Mucuna pruriens seed.</title>
        <authorList>
            <person name="Nnadi N.E."/>
            <person name="Vos R."/>
            <person name="Hasami M.H."/>
            <person name="Devisetty U.K."/>
            <person name="Aguiy J.C."/>
        </authorList>
    </citation>
    <scope>NUCLEOTIDE SEQUENCE [LARGE SCALE GENOMIC DNA]</scope>
    <source>
        <strain evidence="1">JCA_2017</strain>
    </source>
</reference>
<evidence type="ECO:0000313" key="2">
    <source>
        <dbReference type="Proteomes" id="UP000257109"/>
    </source>
</evidence>
<dbReference type="OrthoDB" id="1713704at2759"/>
<dbReference type="Proteomes" id="UP000257109">
    <property type="component" value="Unassembled WGS sequence"/>
</dbReference>
<dbReference type="PANTHER" id="PTHR47266">
    <property type="entry name" value="ENDONUCLEASE-RELATED"/>
    <property type="match status" value="1"/>
</dbReference>
<dbReference type="AlphaFoldDB" id="A0A371HCJ2"/>
<proteinExistence type="predicted"/>